<dbReference type="InterPro" id="IPR003406">
    <property type="entry name" value="Glyco_trans_14"/>
</dbReference>
<evidence type="ECO:0000256" key="3">
    <source>
        <dbReference type="ARBA" id="ARBA00022679"/>
    </source>
</evidence>
<evidence type="ECO:0000256" key="6">
    <source>
        <dbReference type="SAM" id="Phobius"/>
    </source>
</evidence>
<keyword evidence="6" id="KW-1133">Transmembrane helix</keyword>
<evidence type="ECO:0000256" key="5">
    <source>
        <dbReference type="ARBA" id="ARBA00023180"/>
    </source>
</evidence>
<feature type="transmembrane region" description="Helical" evidence="6">
    <location>
        <begin position="39"/>
        <end position="65"/>
    </location>
</feature>
<evidence type="ECO:0000256" key="2">
    <source>
        <dbReference type="ARBA" id="ARBA00022676"/>
    </source>
</evidence>
<keyword evidence="4 6" id="KW-0472">Membrane</keyword>
<dbReference type="STRING" id="174720.A0A0N5C5W2"/>
<evidence type="ECO:0000256" key="4">
    <source>
        <dbReference type="ARBA" id="ARBA00023136"/>
    </source>
</evidence>
<dbReference type="PANTHER" id="PTHR46671">
    <property type="entry name" value="PROTEIN CBG11221"/>
    <property type="match status" value="1"/>
</dbReference>
<keyword evidence="2" id="KW-0328">Glycosyltransferase</keyword>
<keyword evidence="5" id="KW-0325">Glycoprotein</keyword>
<protein>
    <submittedName>
        <fullName evidence="8">Glycosyltransferase family 92 protein</fullName>
    </submittedName>
</protein>
<reference evidence="8" key="1">
    <citation type="submission" date="2017-02" db="UniProtKB">
        <authorList>
            <consortium name="WormBaseParasite"/>
        </authorList>
    </citation>
    <scope>IDENTIFICATION</scope>
</reference>
<evidence type="ECO:0000313" key="7">
    <source>
        <dbReference type="Proteomes" id="UP000046392"/>
    </source>
</evidence>
<feature type="transmembrane region" description="Helical" evidence="6">
    <location>
        <begin position="252"/>
        <end position="271"/>
    </location>
</feature>
<dbReference type="PANTHER" id="PTHR46671:SF7">
    <property type="entry name" value="CORE-2_I-BRANCHING ENZYME"/>
    <property type="match status" value="1"/>
</dbReference>
<dbReference type="Proteomes" id="UP000046392">
    <property type="component" value="Unplaced"/>
</dbReference>
<dbReference type="GO" id="GO:0016020">
    <property type="term" value="C:membrane"/>
    <property type="evidence" value="ECO:0007669"/>
    <property type="project" value="UniProtKB-SubCell"/>
</dbReference>
<keyword evidence="3" id="KW-0808">Transferase</keyword>
<evidence type="ECO:0000256" key="1">
    <source>
        <dbReference type="ARBA" id="ARBA00004606"/>
    </source>
</evidence>
<keyword evidence="6" id="KW-0812">Transmembrane</keyword>
<evidence type="ECO:0000313" key="8">
    <source>
        <dbReference type="WBParaSite" id="SPAL_0001333800.2"/>
    </source>
</evidence>
<comment type="subcellular location">
    <subcellularLocation>
        <location evidence="1">Membrane</location>
        <topology evidence="1">Single-pass type II membrane protein</topology>
    </subcellularLocation>
</comment>
<organism evidence="7 8">
    <name type="scientific">Strongyloides papillosus</name>
    <name type="common">Intestinal threadworm</name>
    <dbReference type="NCBI Taxonomy" id="174720"/>
    <lineage>
        <taxon>Eukaryota</taxon>
        <taxon>Metazoa</taxon>
        <taxon>Ecdysozoa</taxon>
        <taxon>Nematoda</taxon>
        <taxon>Chromadorea</taxon>
        <taxon>Rhabditida</taxon>
        <taxon>Tylenchina</taxon>
        <taxon>Panagrolaimomorpha</taxon>
        <taxon>Strongyloidoidea</taxon>
        <taxon>Strongyloididae</taxon>
        <taxon>Strongyloides</taxon>
    </lineage>
</organism>
<name>A0A0N5C5W2_STREA</name>
<proteinExistence type="predicted"/>
<dbReference type="AlphaFoldDB" id="A0A0N5C5W2"/>
<sequence length="522" mass="61507">MILSDELAYDDSNSCSIVTINESTELTEKKFLKSISIKLYILIIIGIISALVISSLIGVSIYFYYKYHLIFEYIRIGYGLSTNNVSFLSEVENKSIPVLWKHPLVSHINCGALLNGDSSYIMKESKELKKLKYLPNTFSTLCEDIKKRGHYPDKPLSQEEADFPIAYIRTIYKDYLTLEYQFLLTYAPQNYYCFIIDKKQPADFHNKMSALAGCFKNVHIIQNRYQMDSNGININNAYYDCMKYLNDKNYKYVVVLNVSFLNIILFFFQLLQNDDMPLKTNREIVEILKIYNGSIDIEYADPRPFYNDRVNLSLDWSLGHLEIFKEGDPRKLDNKILSSQLEIQKGYNAIFYPKETVKYFVEELNLTKFFKQLDDMNLYANDEFGFQSLIANEYLNIPGRIDADCLKKDYFFKDSYMTRYVKWIFDGDCDESETRHYVCLQNIKTLHSIKKVPHLFVNKFKGEFDFGGLTCWVEYMYDRTYFKHYKPINKSFYENLSLVKYGNLKNHIKDKEQLCEMSRSNN</sequence>
<dbReference type="WBParaSite" id="SPAL_0001333800.2">
    <property type="protein sequence ID" value="SPAL_0001333800.2"/>
    <property type="gene ID" value="SPAL_0001333800"/>
</dbReference>
<accession>A0A0N5C5W2</accession>
<dbReference type="GO" id="GO:0016757">
    <property type="term" value="F:glycosyltransferase activity"/>
    <property type="evidence" value="ECO:0007669"/>
    <property type="project" value="UniProtKB-KW"/>
</dbReference>
<dbReference type="Pfam" id="PF02485">
    <property type="entry name" value="Branch"/>
    <property type="match status" value="1"/>
</dbReference>
<keyword evidence="7" id="KW-1185">Reference proteome</keyword>